<feature type="transmembrane region" description="Helical" evidence="6">
    <location>
        <begin position="133"/>
        <end position="153"/>
    </location>
</feature>
<dbReference type="InterPro" id="IPR020846">
    <property type="entry name" value="MFS_dom"/>
</dbReference>
<dbReference type="Proteomes" id="UP000242414">
    <property type="component" value="Unassembled WGS sequence"/>
</dbReference>
<dbReference type="GO" id="GO:0005886">
    <property type="term" value="C:plasma membrane"/>
    <property type="evidence" value="ECO:0007669"/>
    <property type="project" value="TreeGrafter"/>
</dbReference>
<name>A0A1X0R1V1_RHIZD</name>
<evidence type="ECO:0000256" key="1">
    <source>
        <dbReference type="ARBA" id="ARBA00004141"/>
    </source>
</evidence>
<feature type="transmembrane region" description="Helical" evidence="6">
    <location>
        <begin position="304"/>
        <end position="322"/>
    </location>
</feature>
<feature type="domain" description="Major facilitator superfamily (MFS) profile" evidence="7">
    <location>
        <begin position="36"/>
        <end position="503"/>
    </location>
</feature>
<dbReference type="Gene3D" id="1.20.1720.10">
    <property type="entry name" value="Multidrug resistance protein D"/>
    <property type="match status" value="1"/>
</dbReference>
<comment type="subcellular location">
    <subcellularLocation>
        <location evidence="1">Membrane</location>
        <topology evidence="1">Multi-pass membrane protein</topology>
    </subcellularLocation>
</comment>
<organism evidence="8">
    <name type="scientific">Rhizopus microsporus var. microsporus</name>
    <dbReference type="NCBI Taxonomy" id="86635"/>
    <lineage>
        <taxon>Eukaryota</taxon>
        <taxon>Fungi</taxon>
        <taxon>Fungi incertae sedis</taxon>
        <taxon>Mucoromycota</taxon>
        <taxon>Mucoromycotina</taxon>
        <taxon>Mucoromycetes</taxon>
        <taxon>Mucorales</taxon>
        <taxon>Mucorineae</taxon>
        <taxon>Rhizopodaceae</taxon>
        <taxon>Rhizopus</taxon>
    </lineage>
</organism>
<dbReference type="AlphaFoldDB" id="A0A1X0R1V1"/>
<keyword evidence="5 6" id="KW-0472">Membrane</keyword>
<feature type="transmembrane region" description="Helical" evidence="6">
    <location>
        <begin position="474"/>
        <end position="498"/>
    </location>
</feature>
<gene>
    <name evidence="8" type="ORF">BCV72DRAFT_131221</name>
</gene>
<evidence type="ECO:0000256" key="4">
    <source>
        <dbReference type="ARBA" id="ARBA00022989"/>
    </source>
</evidence>
<feature type="transmembrane region" description="Helical" evidence="6">
    <location>
        <begin position="67"/>
        <end position="90"/>
    </location>
</feature>
<accession>A0A1X0R1V1</accession>
<dbReference type="Gene3D" id="1.20.1250.20">
    <property type="entry name" value="MFS general substrate transporter like domains"/>
    <property type="match status" value="1"/>
</dbReference>
<dbReference type="InterPro" id="IPR036259">
    <property type="entry name" value="MFS_trans_sf"/>
</dbReference>
<feature type="transmembrane region" description="Helical" evidence="6">
    <location>
        <begin position="102"/>
        <end position="121"/>
    </location>
</feature>
<proteinExistence type="predicted"/>
<dbReference type="OrthoDB" id="3936150at2759"/>
<dbReference type="PANTHER" id="PTHR23502:SF132">
    <property type="entry name" value="POLYAMINE TRANSPORTER 2-RELATED"/>
    <property type="match status" value="1"/>
</dbReference>
<evidence type="ECO:0000313" key="8">
    <source>
        <dbReference type="EMBL" id="ORE06007.1"/>
    </source>
</evidence>
<keyword evidence="3 6" id="KW-0812">Transmembrane</keyword>
<evidence type="ECO:0000256" key="3">
    <source>
        <dbReference type="ARBA" id="ARBA00022692"/>
    </source>
</evidence>
<dbReference type="PROSITE" id="PS50850">
    <property type="entry name" value="MFS"/>
    <property type="match status" value="1"/>
</dbReference>
<feature type="transmembrane region" description="Helical" evidence="6">
    <location>
        <begin position="35"/>
        <end position="55"/>
    </location>
</feature>
<feature type="transmembrane region" description="Helical" evidence="6">
    <location>
        <begin position="451"/>
        <end position="468"/>
    </location>
</feature>
<feature type="transmembrane region" description="Helical" evidence="6">
    <location>
        <begin position="342"/>
        <end position="363"/>
    </location>
</feature>
<keyword evidence="4 6" id="KW-1133">Transmembrane helix</keyword>
<dbReference type="EMBL" id="KV921932">
    <property type="protein sequence ID" value="ORE06007.1"/>
    <property type="molecule type" value="Genomic_DNA"/>
</dbReference>
<feature type="transmembrane region" description="Helical" evidence="6">
    <location>
        <begin position="417"/>
        <end position="439"/>
    </location>
</feature>
<dbReference type="GO" id="GO:0022857">
    <property type="term" value="F:transmembrane transporter activity"/>
    <property type="evidence" value="ECO:0007669"/>
    <property type="project" value="InterPro"/>
</dbReference>
<dbReference type="PANTHER" id="PTHR23502">
    <property type="entry name" value="MAJOR FACILITATOR SUPERFAMILY"/>
    <property type="match status" value="1"/>
</dbReference>
<evidence type="ECO:0000256" key="2">
    <source>
        <dbReference type="ARBA" id="ARBA00022448"/>
    </source>
</evidence>
<feature type="transmembrane region" description="Helical" evidence="6">
    <location>
        <begin position="192"/>
        <end position="212"/>
    </location>
</feature>
<keyword evidence="2" id="KW-0813">Transport</keyword>
<dbReference type="InterPro" id="IPR011701">
    <property type="entry name" value="MFS"/>
</dbReference>
<evidence type="ECO:0000256" key="5">
    <source>
        <dbReference type="ARBA" id="ARBA00023136"/>
    </source>
</evidence>
<protein>
    <submittedName>
        <fullName evidence="8">MFS general substrate transporter</fullName>
    </submittedName>
</protein>
<feature type="transmembrane region" description="Helical" evidence="6">
    <location>
        <begin position="165"/>
        <end position="186"/>
    </location>
</feature>
<evidence type="ECO:0000256" key="6">
    <source>
        <dbReference type="SAM" id="Phobius"/>
    </source>
</evidence>
<feature type="transmembrane region" description="Helical" evidence="6">
    <location>
        <begin position="384"/>
        <end position="405"/>
    </location>
</feature>
<sequence length="511" mass="55266">MSNESKIVKILKSRLLIKPPVDSDPRLLSSKTKGIILVALALCACTPGFSSTIYFPGLPAITSDLHAPAIATTLTAALFVLAMGIAPVFWASLSDFYEVRRVLFLASMLIFAAASIGSAFINNIWGLVVLRCVQSVGSSCGQSVGAGVVADCYPIEKRGAAFGKYFFGVFFGPLLGPIIGGFLIMSNLSWRATFWFCFAFGLFIFTLVFFVFPETYRDNAKFDQQLPTVHPNNKQVPVSSSASTAETVDQPTEAKVAIENNEPSKFATESTTTVYQEKPANKDAAVSKKSINPIAPFLLLRHPFVFLAAFASGVAFGTMFAIETITPDLYEVHYGFNSWQTGLSYLGGGIGNLLGAILTSRISDKLLLRARKLRGGQEITEDRLTINLWPAFFICMPFGTLLYGWTVERGFTVWAPIVGFGILNFGMNQIMTATSAYLVDAVHGKGASVTAAANLVRMVIACVLTIAANPMVAAIGPGYTCVFLACFCFLGASFMLTLKLKGEKLRHWSGY</sequence>
<dbReference type="Pfam" id="PF07690">
    <property type="entry name" value="MFS_1"/>
    <property type="match status" value="1"/>
</dbReference>
<dbReference type="VEuPathDB" id="FungiDB:BCV72DRAFT_131221"/>
<reference evidence="8" key="1">
    <citation type="journal article" date="2016" name="Proc. Natl. Acad. Sci. U.S.A.">
        <title>Lipid metabolic changes in an early divergent fungus govern the establishment of a mutualistic symbiosis with endobacteria.</title>
        <authorList>
            <person name="Lastovetsky O.A."/>
            <person name="Gaspar M.L."/>
            <person name="Mondo S.J."/>
            <person name="LaButti K.M."/>
            <person name="Sandor L."/>
            <person name="Grigoriev I.V."/>
            <person name="Henry S.A."/>
            <person name="Pawlowska T.E."/>
        </authorList>
    </citation>
    <scope>NUCLEOTIDE SEQUENCE [LARGE SCALE GENOMIC DNA]</scope>
    <source>
        <strain evidence="8">ATCC 52814</strain>
    </source>
</reference>
<dbReference type="SUPFAM" id="SSF103473">
    <property type="entry name" value="MFS general substrate transporter"/>
    <property type="match status" value="1"/>
</dbReference>
<evidence type="ECO:0000259" key="7">
    <source>
        <dbReference type="PROSITE" id="PS50850"/>
    </source>
</evidence>